<proteinExistence type="predicted"/>
<evidence type="ECO:0000259" key="3">
    <source>
        <dbReference type="Pfam" id="PF01467"/>
    </source>
</evidence>
<evidence type="ECO:0000256" key="2">
    <source>
        <dbReference type="ARBA" id="ARBA00022695"/>
    </source>
</evidence>
<dbReference type="SUPFAM" id="SSF52374">
    <property type="entry name" value="Nucleotidylyl transferase"/>
    <property type="match status" value="1"/>
</dbReference>
<dbReference type="RefSeq" id="WP_380082287.1">
    <property type="nucleotide sequence ID" value="NZ_JBHSWD010000001.1"/>
</dbReference>
<reference evidence="5" key="1">
    <citation type="journal article" date="2019" name="Int. J. Syst. Evol. Microbiol.">
        <title>The Global Catalogue of Microorganisms (GCM) 10K type strain sequencing project: providing services to taxonomists for standard genome sequencing and annotation.</title>
        <authorList>
            <consortium name="The Broad Institute Genomics Platform"/>
            <consortium name="The Broad Institute Genome Sequencing Center for Infectious Disease"/>
            <person name="Wu L."/>
            <person name="Ma J."/>
        </authorList>
    </citation>
    <scope>NUCLEOTIDE SEQUENCE [LARGE SCALE GENOMIC DNA]</scope>
    <source>
        <strain evidence="5">CGMCC 1.15772</strain>
    </source>
</reference>
<accession>A0ABW1YAV6</accession>
<dbReference type="PANTHER" id="PTHR21342">
    <property type="entry name" value="PHOSPHOPANTETHEINE ADENYLYLTRANSFERASE"/>
    <property type="match status" value="1"/>
</dbReference>
<protein>
    <submittedName>
        <fullName evidence="4">Adenylyltransferase/cytidyltransferase family protein</fullName>
    </submittedName>
</protein>
<dbReference type="GO" id="GO:0016779">
    <property type="term" value="F:nucleotidyltransferase activity"/>
    <property type="evidence" value="ECO:0007669"/>
    <property type="project" value="UniProtKB-KW"/>
</dbReference>
<dbReference type="Gene3D" id="3.40.50.620">
    <property type="entry name" value="HUPs"/>
    <property type="match status" value="1"/>
</dbReference>
<gene>
    <name evidence="4" type="ORF">ACFP81_04110</name>
</gene>
<dbReference type="InterPro" id="IPR004821">
    <property type="entry name" value="Cyt_trans-like"/>
</dbReference>
<evidence type="ECO:0000313" key="5">
    <source>
        <dbReference type="Proteomes" id="UP001596297"/>
    </source>
</evidence>
<dbReference type="NCBIfam" id="TIGR00125">
    <property type="entry name" value="cyt_tran_rel"/>
    <property type="match status" value="1"/>
</dbReference>
<evidence type="ECO:0000313" key="4">
    <source>
        <dbReference type="EMBL" id="MFC6591284.1"/>
    </source>
</evidence>
<sequence length="293" mass="32052">MKQAAVYVGRFQPLHLAHLETALRALDHCPRLLLVLGSANLARSTKNPWSAAERRAMWRAALAGAGVPADRVTLRPLADHFDRERWAADLRTTVAAALTGQQPVLVGHAKDVSSEYLGWFPGWGRLALPLLGALNATDIRRAYFAGDLTPPQVPQAAWTELLALARRPAYARLQREAAALQAQQAQWDGQVRSEQRLLYAAQGQVWLCRRQGPVGEGLLELPGFSLPPGTPGTGTCFDHPGRSLGVPAVAWVSRVSLPPEGSRPFDLSLVAARPRLFFEDHAVLLQRLLFPQV</sequence>
<comment type="caution">
    <text evidence="4">The sequence shown here is derived from an EMBL/GenBank/DDBJ whole genome shotgun (WGS) entry which is preliminary data.</text>
</comment>
<dbReference type="Proteomes" id="UP001596297">
    <property type="component" value="Unassembled WGS sequence"/>
</dbReference>
<dbReference type="PANTHER" id="PTHR21342:SF0">
    <property type="entry name" value="BIFUNCTIONAL NMN ADENYLYLTRANSFERASE_NUDIX HYDROLASE"/>
    <property type="match status" value="1"/>
</dbReference>
<evidence type="ECO:0000256" key="1">
    <source>
        <dbReference type="ARBA" id="ARBA00022679"/>
    </source>
</evidence>
<keyword evidence="2 4" id="KW-0548">Nucleotidyltransferase</keyword>
<dbReference type="EMBL" id="JBHSWD010000001">
    <property type="protein sequence ID" value="MFC6591284.1"/>
    <property type="molecule type" value="Genomic_DNA"/>
</dbReference>
<dbReference type="Pfam" id="PF01467">
    <property type="entry name" value="CTP_transf_like"/>
    <property type="match status" value="1"/>
</dbReference>
<organism evidence="4 5">
    <name type="scientific">Deinococcus lacus</name>
    <dbReference type="NCBI Taxonomy" id="392561"/>
    <lineage>
        <taxon>Bacteria</taxon>
        <taxon>Thermotogati</taxon>
        <taxon>Deinococcota</taxon>
        <taxon>Deinococci</taxon>
        <taxon>Deinococcales</taxon>
        <taxon>Deinococcaceae</taxon>
        <taxon>Deinococcus</taxon>
    </lineage>
</organism>
<keyword evidence="5" id="KW-1185">Reference proteome</keyword>
<keyword evidence="1" id="KW-0808">Transferase</keyword>
<feature type="domain" description="Cytidyltransferase-like" evidence="3">
    <location>
        <begin position="6"/>
        <end position="63"/>
    </location>
</feature>
<dbReference type="InterPro" id="IPR014729">
    <property type="entry name" value="Rossmann-like_a/b/a_fold"/>
</dbReference>
<name>A0ABW1YAV6_9DEIO</name>